<sequence>MAAVLTTFSPFTKSNVCFRPPWRSGLARLTCLRKEGEEADSARDGKREGEERGRRCWWNPAFQPIVAGDLWHEGIDLGLKNIGLVSF</sequence>
<protein>
    <submittedName>
        <fullName evidence="1">Uncharacterized protein</fullName>
    </submittedName>
</protein>
<reference evidence="1" key="1">
    <citation type="submission" date="2022-12" db="EMBL/GenBank/DDBJ databases">
        <authorList>
            <person name="Alioto T."/>
            <person name="Alioto T."/>
            <person name="Gomez Garrido J."/>
        </authorList>
    </citation>
    <scope>NUCLEOTIDE SEQUENCE</scope>
</reference>
<dbReference type="Proteomes" id="UP001178461">
    <property type="component" value="Chromosome 16"/>
</dbReference>
<name>A0AA35LKU1_9SAUR</name>
<dbReference type="AlphaFoldDB" id="A0AA35LKU1"/>
<evidence type="ECO:0000313" key="1">
    <source>
        <dbReference type="EMBL" id="CAI5797384.1"/>
    </source>
</evidence>
<proteinExistence type="predicted"/>
<organism evidence="1 2">
    <name type="scientific">Podarcis lilfordi</name>
    <name type="common">Lilford's wall lizard</name>
    <dbReference type="NCBI Taxonomy" id="74358"/>
    <lineage>
        <taxon>Eukaryota</taxon>
        <taxon>Metazoa</taxon>
        <taxon>Chordata</taxon>
        <taxon>Craniata</taxon>
        <taxon>Vertebrata</taxon>
        <taxon>Euteleostomi</taxon>
        <taxon>Lepidosauria</taxon>
        <taxon>Squamata</taxon>
        <taxon>Bifurcata</taxon>
        <taxon>Unidentata</taxon>
        <taxon>Episquamata</taxon>
        <taxon>Laterata</taxon>
        <taxon>Lacertibaenia</taxon>
        <taxon>Lacertidae</taxon>
        <taxon>Podarcis</taxon>
    </lineage>
</organism>
<evidence type="ECO:0000313" key="2">
    <source>
        <dbReference type="Proteomes" id="UP001178461"/>
    </source>
</evidence>
<keyword evidence="2" id="KW-1185">Reference proteome</keyword>
<accession>A0AA35LKU1</accession>
<dbReference type="EMBL" id="OX395143">
    <property type="protein sequence ID" value="CAI5797384.1"/>
    <property type="molecule type" value="Genomic_DNA"/>
</dbReference>
<gene>
    <name evidence="1" type="ORF">PODLI_1B013687</name>
</gene>